<dbReference type="SUPFAM" id="SSF53137">
    <property type="entry name" value="Translational machinery components"/>
    <property type="match status" value="1"/>
</dbReference>
<feature type="region of interest" description="Disordered" evidence="9">
    <location>
        <begin position="1"/>
        <end position="57"/>
    </location>
</feature>
<evidence type="ECO:0000256" key="5">
    <source>
        <dbReference type="ARBA" id="ARBA00023274"/>
    </source>
</evidence>
<feature type="compositionally biased region" description="Basic and acidic residues" evidence="9">
    <location>
        <begin position="1"/>
        <end position="10"/>
    </location>
</feature>
<evidence type="ECO:0000256" key="2">
    <source>
        <dbReference type="ARBA" id="ARBA00022730"/>
    </source>
</evidence>
<dbReference type="Proteomes" id="UP000228626">
    <property type="component" value="Unassembled WGS sequence"/>
</dbReference>
<evidence type="ECO:0000256" key="3">
    <source>
        <dbReference type="ARBA" id="ARBA00022884"/>
    </source>
</evidence>
<dbReference type="InterPro" id="IPR036967">
    <property type="entry name" value="Ribosomal_uS11_sf"/>
</dbReference>
<dbReference type="PROSITE" id="PS00054">
    <property type="entry name" value="RIBOSOMAL_S11"/>
    <property type="match status" value="1"/>
</dbReference>
<dbReference type="GO" id="GO:0003735">
    <property type="term" value="F:structural constituent of ribosome"/>
    <property type="evidence" value="ECO:0007669"/>
    <property type="project" value="InterPro"/>
</dbReference>
<dbReference type="Gene3D" id="3.30.420.80">
    <property type="entry name" value="Ribosomal protein S11"/>
    <property type="match status" value="1"/>
</dbReference>
<protein>
    <recommendedName>
        <fullName evidence="6 7">Small ribosomal subunit protein uS11</fullName>
    </recommendedName>
</protein>
<comment type="subunit">
    <text evidence="7">Part of the 30S ribosomal subunit. Interacts with proteins S7 and S18. Binds to IF-3.</text>
</comment>
<sequence length="174" mass="18561">MAEENKKKENSPALEQEESAGAVLAEDAGEVKEGAVKEKSSKGGTKSAKGKKRKKKEKKSVTSGCAYINATYNNTIVTLTDQNGDVISWSNAGENGFKGPKKATPYAAQMIVKRAIEKAKGVGLRDVLVFVKGVGTGRESAVRALNANGLNILAIKDITPIPHNGCRPRKPRRV</sequence>
<evidence type="ECO:0000256" key="1">
    <source>
        <dbReference type="ARBA" id="ARBA00006194"/>
    </source>
</evidence>
<accession>A0A2H0V1X8</accession>
<comment type="function">
    <text evidence="7">Located on the platform of the 30S subunit, it bridges several disparate RNA helices of the 16S rRNA. Forms part of the Shine-Dalgarno cleft in the 70S ribosome.</text>
</comment>
<dbReference type="AlphaFoldDB" id="A0A2H0V1X8"/>
<evidence type="ECO:0000313" key="11">
    <source>
        <dbReference type="Proteomes" id="UP000228626"/>
    </source>
</evidence>
<dbReference type="NCBIfam" id="NF003698">
    <property type="entry name" value="PRK05309.1"/>
    <property type="match status" value="1"/>
</dbReference>
<dbReference type="GO" id="GO:0006412">
    <property type="term" value="P:translation"/>
    <property type="evidence" value="ECO:0007669"/>
    <property type="project" value="UniProtKB-UniRule"/>
</dbReference>
<evidence type="ECO:0000256" key="7">
    <source>
        <dbReference type="HAMAP-Rule" id="MF_01310"/>
    </source>
</evidence>
<comment type="caution">
    <text evidence="10">The sequence shown here is derived from an EMBL/GenBank/DDBJ whole genome shotgun (WGS) entry which is preliminary data.</text>
</comment>
<dbReference type="InterPro" id="IPR001971">
    <property type="entry name" value="Ribosomal_uS11"/>
</dbReference>
<feature type="compositionally biased region" description="Basic and acidic residues" evidence="9">
    <location>
        <begin position="29"/>
        <end position="41"/>
    </location>
</feature>
<evidence type="ECO:0000256" key="8">
    <source>
        <dbReference type="RuleBase" id="RU003629"/>
    </source>
</evidence>
<keyword evidence="3 7" id="KW-0694">RNA-binding</keyword>
<name>A0A2H0V1X8_9BACT</name>
<dbReference type="GO" id="GO:1990904">
    <property type="term" value="C:ribonucleoprotein complex"/>
    <property type="evidence" value="ECO:0007669"/>
    <property type="project" value="UniProtKB-KW"/>
</dbReference>
<dbReference type="InterPro" id="IPR018102">
    <property type="entry name" value="Ribosomal_uS11_CS"/>
</dbReference>
<dbReference type="PANTHER" id="PTHR11759">
    <property type="entry name" value="40S RIBOSOMAL PROTEIN S14/30S RIBOSOMAL PROTEIN S11"/>
    <property type="match status" value="1"/>
</dbReference>
<evidence type="ECO:0000256" key="9">
    <source>
        <dbReference type="SAM" id="MobiDB-lite"/>
    </source>
</evidence>
<dbReference type="HAMAP" id="MF_01310">
    <property type="entry name" value="Ribosomal_uS11"/>
    <property type="match status" value="1"/>
</dbReference>
<dbReference type="NCBIfam" id="TIGR03632">
    <property type="entry name" value="uS11_bact"/>
    <property type="match status" value="1"/>
</dbReference>
<dbReference type="GO" id="GO:0005840">
    <property type="term" value="C:ribosome"/>
    <property type="evidence" value="ECO:0007669"/>
    <property type="project" value="UniProtKB-KW"/>
</dbReference>
<dbReference type="EMBL" id="PFAR01000035">
    <property type="protein sequence ID" value="PIR93058.1"/>
    <property type="molecule type" value="Genomic_DNA"/>
</dbReference>
<keyword evidence="2 7" id="KW-0699">rRNA-binding</keyword>
<evidence type="ECO:0000256" key="4">
    <source>
        <dbReference type="ARBA" id="ARBA00022980"/>
    </source>
</evidence>
<feature type="compositionally biased region" description="Basic residues" evidence="9">
    <location>
        <begin position="48"/>
        <end position="57"/>
    </location>
</feature>
<evidence type="ECO:0000313" key="10">
    <source>
        <dbReference type="EMBL" id="PIR93058.1"/>
    </source>
</evidence>
<dbReference type="InterPro" id="IPR019981">
    <property type="entry name" value="Ribosomal_uS11_bac-type"/>
</dbReference>
<comment type="similarity">
    <text evidence="1 7 8">Belongs to the universal ribosomal protein uS11 family.</text>
</comment>
<evidence type="ECO:0000256" key="6">
    <source>
        <dbReference type="ARBA" id="ARBA00035160"/>
    </source>
</evidence>
<organism evidence="10 11">
    <name type="scientific">Candidatus Falkowbacteria bacterium CG10_big_fil_rev_8_21_14_0_10_43_10</name>
    <dbReference type="NCBI Taxonomy" id="1974567"/>
    <lineage>
        <taxon>Bacteria</taxon>
        <taxon>Candidatus Falkowiibacteriota</taxon>
    </lineage>
</organism>
<keyword evidence="5 7" id="KW-0687">Ribonucleoprotein</keyword>
<dbReference type="Pfam" id="PF00411">
    <property type="entry name" value="Ribosomal_S11"/>
    <property type="match status" value="1"/>
</dbReference>
<reference evidence="11" key="1">
    <citation type="submission" date="2017-09" db="EMBL/GenBank/DDBJ databases">
        <title>Depth-based differentiation of microbial function through sediment-hosted aquifers and enrichment of novel symbionts in the deep terrestrial subsurface.</title>
        <authorList>
            <person name="Probst A.J."/>
            <person name="Ladd B."/>
            <person name="Jarett J.K."/>
            <person name="Geller-Mcgrath D.E."/>
            <person name="Sieber C.M.K."/>
            <person name="Emerson J.B."/>
            <person name="Anantharaman K."/>
            <person name="Thomas B.C."/>
            <person name="Malmstrom R."/>
            <person name="Stieglmeier M."/>
            <person name="Klingl A."/>
            <person name="Woyke T."/>
            <person name="Ryan C.M."/>
            <person name="Banfield J.F."/>
        </authorList>
    </citation>
    <scope>NUCLEOTIDE SEQUENCE [LARGE SCALE GENOMIC DNA]</scope>
</reference>
<dbReference type="FunFam" id="3.30.420.80:FF:000010">
    <property type="entry name" value="30S ribosomal protein S11"/>
    <property type="match status" value="1"/>
</dbReference>
<gene>
    <name evidence="7" type="primary">rpsK</name>
    <name evidence="10" type="ORF">COT99_02910</name>
</gene>
<proteinExistence type="inferred from homology"/>
<keyword evidence="4 7" id="KW-0689">Ribosomal protein</keyword>
<dbReference type="GO" id="GO:0019843">
    <property type="term" value="F:rRNA binding"/>
    <property type="evidence" value="ECO:0007669"/>
    <property type="project" value="UniProtKB-UniRule"/>
</dbReference>